<feature type="compositionally biased region" description="Polar residues" evidence="1">
    <location>
        <begin position="139"/>
        <end position="168"/>
    </location>
</feature>
<dbReference type="AlphaFoldDB" id="A0A699KYG4"/>
<evidence type="ECO:0000256" key="1">
    <source>
        <dbReference type="SAM" id="MobiDB-lite"/>
    </source>
</evidence>
<keyword evidence="2" id="KW-0808">Transferase</keyword>
<dbReference type="EMBL" id="BKCJ010554094">
    <property type="protein sequence ID" value="GFB10988.1"/>
    <property type="molecule type" value="Genomic_DNA"/>
</dbReference>
<reference evidence="2" key="1">
    <citation type="journal article" date="2019" name="Sci. Rep.">
        <title>Draft genome of Tanacetum cinerariifolium, the natural source of mosquito coil.</title>
        <authorList>
            <person name="Yamashiro T."/>
            <person name="Shiraishi A."/>
            <person name="Satake H."/>
            <person name="Nakayama K."/>
        </authorList>
    </citation>
    <scope>NUCLEOTIDE SEQUENCE</scope>
</reference>
<protein>
    <submittedName>
        <fullName evidence="2">Reverse transcriptase domain-containing protein</fullName>
    </submittedName>
</protein>
<accession>A0A699KYG4</accession>
<gene>
    <name evidence="2" type="ORF">Tci_682959</name>
</gene>
<proteinExistence type="predicted"/>
<feature type="region of interest" description="Disordered" evidence="1">
    <location>
        <begin position="139"/>
        <end position="169"/>
    </location>
</feature>
<dbReference type="GO" id="GO:0003964">
    <property type="term" value="F:RNA-directed DNA polymerase activity"/>
    <property type="evidence" value="ECO:0007669"/>
    <property type="project" value="UniProtKB-KW"/>
</dbReference>
<keyword evidence="2" id="KW-0548">Nucleotidyltransferase</keyword>
<comment type="caution">
    <text evidence="2">The sequence shown here is derived from an EMBL/GenBank/DDBJ whole genome shotgun (WGS) entry which is preliminary data.</text>
</comment>
<organism evidence="2">
    <name type="scientific">Tanacetum cinerariifolium</name>
    <name type="common">Dalmatian daisy</name>
    <name type="synonym">Chrysanthemum cinerariifolium</name>
    <dbReference type="NCBI Taxonomy" id="118510"/>
    <lineage>
        <taxon>Eukaryota</taxon>
        <taxon>Viridiplantae</taxon>
        <taxon>Streptophyta</taxon>
        <taxon>Embryophyta</taxon>
        <taxon>Tracheophyta</taxon>
        <taxon>Spermatophyta</taxon>
        <taxon>Magnoliopsida</taxon>
        <taxon>eudicotyledons</taxon>
        <taxon>Gunneridae</taxon>
        <taxon>Pentapetalae</taxon>
        <taxon>asterids</taxon>
        <taxon>campanulids</taxon>
        <taxon>Asterales</taxon>
        <taxon>Asteraceae</taxon>
        <taxon>Asteroideae</taxon>
        <taxon>Anthemideae</taxon>
        <taxon>Anthemidinae</taxon>
        <taxon>Tanacetum</taxon>
    </lineage>
</organism>
<keyword evidence="2" id="KW-0695">RNA-directed DNA polymerase</keyword>
<evidence type="ECO:0000313" key="2">
    <source>
        <dbReference type="EMBL" id="GFB10988.1"/>
    </source>
</evidence>
<sequence length="280" mass="31286">APTEGYEDAIVVPAITADNFELKHESNQSHAPVKVVEESCVTCGGAHSYRNCPAIDGNNYRDNIQEFVSQASAVNYNQENTNYRPPMMSNQIRPAWFSSPYQAPAYQAPAPHTQGVSKEDFSAYVKANDAVMKDMQTQEVTKDTVNPTNNENTKDVQPQAVQSESPVSISEPVIAPVSASKPNLKASIPYPSRRNDERNREKANNQIEKFYQIFKDMSFKISFADALILMPKFASTLKALIGNKEKLSEMARTPLNEHCSAVLLKKLPKNRRPRQVFDSM</sequence>
<feature type="non-terminal residue" evidence="2">
    <location>
        <position position="1"/>
    </location>
</feature>
<name>A0A699KYG4_TANCI</name>